<dbReference type="EMBL" id="CP071793">
    <property type="protein sequence ID" value="QTD49616.1"/>
    <property type="molecule type" value="Genomic_DNA"/>
</dbReference>
<sequence>MNGYALARVLHVLGVVLWIGGVAMVTTVIIPAVRRFASVEEQVAFFERVESRFAMQARVTTLVTGLSGFYMLWVMDGWNRLLSPAHWWLHAMILVWLVFTLMLFVLEPLILHRWFEERAKRDPEGTMAIISRMHVFLLSISLLTVAGAVAGSHGWFWFGT</sequence>
<feature type="transmembrane region" description="Helical" evidence="1">
    <location>
        <begin position="87"/>
        <end position="111"/>
    </location>
</feature>
<dbReference type="RefSeq" id="WP_237379248.1">
    <property type="nucleotide sequence ID" value="NZ_CP071793.1"/>
</dbReference>
<organism evidence="2 3">
    <name type="scientific">Sulfidibacter corallicola</name>
    <dbReference type="NCBI Taxonomy" id="2818388"/>
    <lineage>
        <taxon>Bacteria</taxon>
        <taxon>Pseudomonadati</taxon>
        <taxon>Acidobacteriota</taxon>
        <taxon>Holophagae</taxon>
        <taxon>Acanthopleuribacterales</taxon>
        <taxon>Acanthopleuribacteraceae</taxon>
        <taxon>Sulfidibacter</taxon>
    </lineage>
</organism>
<evidence type="ECO:0000256" key="1">
    <source>
        <dbReference type="SAM" id="Phobius"/>
    </source>
</evidence>
<evidence type="ECO:0008006" key="4">
    <source>
        <dbReference type="Google" id="ProtNLM"/>
    </source>
</evidence>
<evidence type="ECO:0000313" key="3">
    <source>
        <dbReference type="Proteomes" id="UP000663929"/>
    </source>
</evidence>
<evidence type="ECO:0000313" key="2">
    <source>
        <dbReference type="EMBL" id="QTD49616.1"/>
    </source>
</evidence>
<feature type="transmembrane region" description="Helical" evidence="1">
    <location>
        <begin position="135"/>
        <end position="158"/>
    </location>
</feature>
<proteinExistence type="predicted"/>
<keyword evidence="3" id="KW-1185">Reference proteome</keyword>
<protein>
    <recommendedName>
        <fullName evidence="4">Copper resistance protein D</fullName>
    </recommendedName>
</protein>
<name>A0A8A4TI63_SULCO</name>
<keyword evidence="1" id="KW-1133">Transmembrane helix</keyword>
<dbReference type="AlphaFoldDB" id="A0A8A4TI63"/>
<feature type="transmembrane region" description="Helical" evidence="1">
    <location>
        <begin position="53"/>
        <end position="75"/>
    </location>
</feature>
<keyword evidence="1" id="KW-0472">Membrane</keyword>
<gene>
    <name evidence="2" type="ORF">J3U87_28855</name>
</gene>
<accession>A0A8A4TI63</accession>
<dbReference type="Proteomes" id="UP000663929">
    <property type="component" value="Chromosome"/>
</dbReference>
<reference evidence="2" key="1">
    <citation type="submission" date="2021-03" db="EMBL/GenBank/DDBJ databases">
        <title>Acanthopleuribacteraceae sp. M133.</title>
        <authorList>
            <person name="Wang G."/>
        </authorList>
    </citation>
    <scope>NUCLEOTIDE SEQUENCE</scope>
    <source>
        <strain evidence="2">M133</strain>
    </source>
</reference>
<feature type="transmembrane region" description="Helical" evidence="1">
    <location>
        <begin position="12"/>
        <end position="33"/>
    </location>
</feature>
<dbReference type="KEGG" id="scor:J3U87_28855"/>
<keyword evidence="1" id="KW-0812">Transmembrane</keyword>